<dbReference type="PANTHER" id="PTHR37423">
    <property type="entry name" value="SOLUBLE LYTIC MUREIN TRANSGLYCOSYLASE-RELATED"/>
    <property type="match status" value="1"/>
</dbReference>
<protein>
    <submittedName>
        <fullName evidence="3">Lytic transglycosylase catalytic</fullName>
    </submittedName>
</protein>
<evidence type="ECO:0000259" key="2">
    <source>
        <dbReference type="PROSITE" id="PS51782"/>
    </source>
</evidence>
<name>F9UBK0_9GAMM</name>
<dbReference type="PROSITE" id="PS00922">
    <property type="entry name" value="TRANSGLYCOSYLASE"/>
    <property type="match status" value="1"/>
</dbReference>
<dbReference type="eggNOG" id="COG0741">
    <property type="taxonomic scope" value="Bacteria"/>
</dbReference>
<dbReference type="AlphaFoldDB" id="F9UBK0"/>
<dbReference type="EMBL" id="AFWV01000007">
    <property type="protein sequence ID" value="EGV18318.1"/>
    <property type="molecule type" value="Genomic_DNA"/>
</dbReference>
<comment type="similarity">
    <text evidence="1">Belongs to the transglycosylase Slt family.</text>
</comment>
<dbReference type="Gene3D" id="1.10.530.10">
    <property type="match status" value="1"/>
</dbReference>
<evidence type="ECO:0000313" key="4">
    <source>
        <dbReference type="Proteomes" id="UP000005459"/>
    </source>
</evidence>
<dbReference type="InterPro" id="IPR023346">
    <property type="entry name" value="Lysozyme-like_dom_sf"/>
</dbReference>
<organism evidence="3 4">
    <name type="scientific">Thiocapsa marina 5811</name>
    <dbReference type="NCBI Taxonomy" id="768671"/>
    <lineage>
        <taxon>Bacteria</taxon>
        <taxon>Pseudomonadati</taxon>
        <taxon>Pseudomonadota</taxon>
        <taxon>Gammaproteobacteria</taxon>
        <taxon>Chromatiales</taxon>
        <taxon>Chromatiaceae</taxon>
        <taxon>Thiocapsa</taxon>
    </lineage>
</organism>
<evidence type="ECO:0000313" key="3">
    <source>
        <dbReference type="EMBL" id="EGV18318.1"/>
    </source>
</evidence>
<feature type="domain" description="LysM" evidence="2">
    <location>
        <begin position="376"/>
        <end position="420"/>
    </location>
</feature>
<dbReference type="RefSeq" id="WP_007193177.1">
    <property type="nucleotide sequence ID" value="NZ_AFWV01000007.1"/>
</dbReference>
<dbReference type="OrthoDB" id="9815002at2"/>
<dbReference type="PROSITE" id="PS51782">
    <property type="entry name" value="LYSM"/>
    <property type="match status" value="2"/>
</dbReference>
<dbReference type="STRING" id="768671.ThimaDRAFT_2302"/>
<dbReference type="Pfam" id="PF01476">
    <property type="entry name" value="LysM"/>
    <property type="match status" value="2"/>
</dbReference>
<dbReference type="GO" id="GO:0000270">
    <property type="term" value="P:peptidoglycan metabolic process"/>
    <property type="evidence" value="ECO:0007669"/>
    <property type="project" value="InterPro"/>
</dbReference>
<dbReference type="Pfam" id="PF01464">
    <property type="entry name" value="SLT"/>
    <property type="match status" value="1"/>
</dbReference>
<keyword evidence="4" id="KW-1185">Reference proteome</keyword>
<dbReference type="InterPro" id="IPR000189">
    <property type="entry name" value="Transglyc_AS"/>
</dbReference>
<dbReference type="PATRIC" id="fig|768671.3.peg.2438"/>
<dbReference type="InterPro" id="IPR018392">
    <property type="entry name" value="LysM"/>
</dbReference>
<dbReference type="CDD" id="cd00118">
    <property type="entry name" value="LysM"/>
    <property type="match status" value="2"/>
</dbReference>
<dbReference type="SUPFAM" id="SSF53955">
    <property type="entry name" value="Lysozyme-like"/>
    <property type="match status" value="1"/>
</dbReference>
<dbReference type="Proteomes" id="UP000005459">
    <property type="component" value="Unassembled WGS sequence"/>
</dbReference>
<dbReference type="CDD" id="cd16894">
    <property type="entry name" value="MltD-like"/>
    <property type="match status" value="1"/>
</dbReference>
<feature type="domain" description="LysM" evidence="2">
    <location>
        <begin position="429"/>
        <end position="472"/>
    </location>
</feature>
<dbReference type="SUPFAM" id="SSF54106">
    <property type="entry name" value="LysM domain"/>
    <property type="match status" value="2"/>
</dbReference>
<dbReference type="InterPro" id="IPR036779">
    <property type="entry name" value="LysM_dom_sf"/>
</dbReference>
<dbReference type="eggNOG" id="COG1388">
    <property type="taxonomic scope" value="Bacteria"/>
</dbReference>
<dbReference type="InterPro" id="IPR008258">
    <property type="entry name" value="Transglycosylase_SLT_dom_1"/>
</dbReference>
<dbReference type="GO" id="GO:0016020">
    <property type="term" value="C:membrane"/>
    <property type="evidence" value="ECO:0007669"/>
    <property type="project" value="InterPro"/>
</dbReference>
<accession>F9UBK0</accession>
<evidence type="ECO:0000256" key="1">
    <source>
        <dbReference type="ARBA" id="ARBA00007734"/>
    </source>
</evidence>
<dbReference type="GO" id="GO:0008933">
    <property type="term" value="F:peptidoglycan lytic transglycosylase activity"/>
    <property type="evidence" value="ECO:0007669"/>
    <property type="project" value="InterPro"/>
</dbReference>
<dbReference type="SMART" id="SM00257">
    <property type="entry name" value="LysM"/>
    <property type="match status" value="2"/>
</dbReference>
<reference evidence="3 4" key="1">
    <citation type="submission" date="2011-06" db="EMBL/GenBank/DDBJ databases">
        <title>The draft genome of Thiocapsa marina 5811.</title>
        <authorList>
            <consortium name="US DOE Joint Genome Institute (JGI-PGF)"/>
            <person name="Lucas S."/>
            <person name="Han J."/>
            <person name="Cheng J.-F."/>
            <person name="Goodwin L."/>
            <person name="Pitluck S."/>
            <person name="Peters L."/>
            <person name="Land M.L."/>
            <person name="Hauser L."/>
            <person name="Vogl K."/>
            <person name="Liu Z."/>
            <person name="Imhoff J."/>
            <person name="Thiel V."/>
            <person name="Frigaard N.-U."/>
            <person name="Bryant D."/>
            <person name="Woyke T.J."/>
        </authorList>
    </citation>
    <scope>NUCLEOTIDE SEQUENCE [LARGE SCALE GENOMIC DNA]</scope>
    <source>
        <strain evidence="3 4">5811</strain>
    </source>
</reference>
<sequence>MPDAARLARALGALGVLTLLLNGCATENRVVEDDLGVSGYSGMVSAREYGYVRPATDVVVMERRTAGRGDSRGDLWNRVRAGMTLDLYADARIDSTVERFRRDPQYLSKLSRQGTPYLHMIVTEIERRGLPMELAFLPHVESRFNPVATSPKAAAGIWQFMPYTGLEMGLRQDAWYDGRRDPLASTGAALDYLEQLNRRFDGDWALAMAAYNCGPGRVAAAQAANRRSGKPTDYWSLSLPNETKQYVPQILATARLVAAPTRYGINLPPVPDRPQLEVIRTLQPLDLGSVASATGVQLYELQRLNPALKLGRTAPGGPGYILVPSGSGQRIGKKMGRVQIMPAMASVVRTSAARSGGTARPMTATRSKAALAERSKIHVVKGGETIASIARANGIEPRTLAELNGISVREPLLSGQTLEVQATDDSALIKHLVTKGDSVKTLAKRYGVSVKDLKRWNQLADTRLTPGDLILIYPPGRAPTS</sequence>
<proteinExistence type="inferred from homology"/>
<gene>
    <name evidence="3" type="ORF">ThimaDRAFT_2302</name>
</gene>
<dbReference type="PANTHER" id="PTHR37423:SF2">
    <property type="entry name" value="MEMBRANE-BOUND LYTIC MUREIN TRANSGLYCOSYLASE C"/>
    <property type="match status" value="1"/>
</dbReference>
<dbReference type="Gene3D" id="3.10.350.10">
    <property type="entry name" value="LysM domain"/>
    <property type="match status" value="2"/>
</dbReference>